<dbReference type="GO" id="GO:0004656">
    <property type="term" value="F:procollagen-proline 4-dioxygenase activity"/>
    <property type="evidence" value="ECO:0007669"/>
    <property type="project" value="TreeGrafter"/>
</dbReference>
<evidence type="ECO:0000313" key="8">
    <source>
        <dbReference type="EMBL" id="SHG97310.1"/>
    </source>
</evidence>
<dbReference type="InterPro" id="IPR006620">
    <property type="entry name" value="Pro_4_hyd_alph"/>
</dbReference>
<dbReference type="GO" id="GO:0031418">
    <property type="term" value="F:L-ascorbic acid binding"/>
    <property type="evidence" value="ECO:0007669"/>
    <property type="project" value="UniProtKB-KW"/>
</dbReference>
<dbReference type="Gene3D" id="2.60.120.620">
    <property type="entry name" value="q2cbj1_9rhob like domain"/>
    <property type="match status" value="1"/>
</dbReference>
<keyword evidence="6" id="KW-0408">Iron</keyword>
<evidence type="ECO:0000256" key="3">
    <source>
        <dbReference type="ARBA" id="ARBA00022896"/>
    </source>
</evidence>
<evidence type="ECO:0000256" key="1">
    <source>
        <dbReference type="ARBA" id="ARBA00001961"/>
    </source>
</evidence>
<dbReference type="Proteomes" id="UP000184212">
    <property type="component" value="Unassembled WGS sequence"/>
</dbReference>
<reference evidence="8 9" key="1">
    <citation type="submission" date="2016-11" db="EMBL/GenBank/DDBJ databases">
        <authorList>
            <person name="Jaros S."/>
            <person name="Januszkiewicz K."/>
            <person name="Wedrychowicz H."/>
        </authorList>
    </citation>
    <scope>NUCLEOTIDE SEQUENCE [LARGE SCALE GENOMIC DNA]</scope>
    <source>
        <strain evidence="8 9">DSM 24574</strain>
    </source>
</reference>
<evidence type="ECO:0000256" key="4">
    <source>
        <dbReference type="ARBA" id="ARBA00022964"/>
    </source>
</evidence>
<dbReference type="InterPro" id="IPR044862">
    <property type="entry name" value="Pro_4_hyd_alph_FE2OG_OXY"/>
</dbReference>
<dbReference type="InterPro" id="IPR005123">
    <property type="entry name" value="Oxoglu/Fe-dep_dioxygenase_dom"/>
</dbReference>
<dbReference type="Pfam" id="PF13640">
    <property type="entry name" value="2OG-FeII_Oxy_3"/>
    <property type="match status" value="1"/>
</dbReference>
<comment type="cofactor">
    <cofactor evidence="1">
        <name>L-ascorbate</name>
        <dbReference type="ChEBI" id="CHEBI:38290"/>
    </cofactor>
</comment>
<accession>A0A1M5P695</accession>
<dbReference type="GO" id="GO:0005506">
    <property type="term" value="F:iron ion binding"/>
    <property type="evidence" value="ECO:0007669"/>
    <property type="project" value="InterPro"/>
</dbReference>
<evidence type="ECO:0000256" key="5">
    <source>
        <dbReference type="ARBA" id="ARBA00023002"/>
    </source>
</evidence>
<dbReference type="InterPro" id="IPR045054">
    <property type="entry name" value="P4HA-like"/>
</dbReference>
<gene>
    <name evidence="8" type="ORF">SAMN04488109_2698</name>
</gene>
<dbReference type="SMART" id="SM00702">
    <property type="entry name" value="P4Hc"/>
    <property type="match status" value="1"/>
</dbReference>
<dbReference type="RefSeq" id="WP_073134406.1">
    <property type="nucleotide sequence ID" value="NZ_FQWQ01000001.1"/>
</dbReference>
<dbReference type="EMBL" id="FQWQ01000001">
    <property type="protein sequence ID" value="SHG97310.1"/>
    <property type="molecule type" value="Genomic_DNA"/>
</dbReference>
<evidence type="ECO:0000313" key="9">
    <source>
        <dbReference type="Proteomes" id="UP000184212"/>
    </source>
</evidence>
<dbReference type="PROSITE" id="PS51471">
    <property type="entry name" value="FE2OG_OXY"/>
    <property type="match status" value="1"/>
</dbReference>
<dbReference type="STRING" id="947013.SAMN04488109_2698"/>
<keyword evidence="3" id="KW-0847">Vitamin C</keyword>
<dbReference type="PANTHER" id="PTHR10869:SF236">
    <property type="entry name" value="PROLYL 4-HYDROXYLASE ALPHA SUBUNIT DOMAIN-CONTAINING PROTEIN"/>
    <property type="match status" value="1"/>
</dbReference>
<proteinExistence type="predicted"/>
<keyword evidence="5" id="KW-0560">Oxidoreductase</keyword>
<dbReference type="SUPFAM" id="SSF51197">
    <property type="entry name" value="Clavaminate synthase-like"/>
    <property type="match status" value="1"/>
</dbReference>
<evidence type="ECO:0000259" key="7">
    <source>
        <dbReference type="PROSITE" id="PS51471"/>
    </source>
</evidence>
<evidence type="ECO:0000256" key="6">
    <source>
        <dbReference type="ARBA" id="ARBA00023004"/>
    </source>
</evidence>
<name>A0A1M5P695_9BACT</name>
<keyword evidence="4" id="KW-0223">Dioxygenase</keyword>
<evidence type="ECO:0000256" key="2">
    <source>
        <dbReference type="ARBA" id="ARBA00022723"/>
    </source>
</evidence>
<keyword evidence="2" id="KW-0479">Metal-binding</keyword>
<dbReference type="PANTHER" id="PTHR10869">
    <property type="entry name" value="PROLYL 4-HYDROXYLASE ALPHA SUBUNIT"/>
    <property type="match status" value="1"/>
</dbReference>
<dbReference type="OrthoDB" id="269774at2"/>
<feature type="domain" description="Fe2OG dioxygenase" evidence="7">
    <location>
        <begin position="88"/>
        <end position="182"/>
    </location>
</feature>
<keyword evidence="9" id="KW-1185">Reference proteome</keyword>
<dbReference type="AlphaFoldDB" id="A0A1M5P695"/>
<protein>
    <submittedName>
        <fullName evidence="8">2OG-Fe(II) oxygenase superfamily protein</fullName>
    </submittedName>
</protein>
<organism evidence="8 9">
    <name type="scientific">Chryseolinea serpens</name>
    <dbReference type="NCBI Taxonomy" id="947013"/>
    <lineage>
        <taxon>Bacteria</taxon>
        <taxon>Pseudomonadati</taxon>
        <taxon>Bacteroidota</taxon>
        <taxon>Cytophagia</taxon>
        <taxon>Cytophagales</taxon>
        <taxon>Fulvivirgaceae</taxon>
        <taxon>Chryseolinea</taxon>
    </lineage>
</organism>
<sequence length="182" mass="21518">MKATELKKNIFLIEDFWSADQCDDYIQKTEALGYEPATIQTDNGPRLVDFVRNNNRVVYKDFELAQRLWEDVKSYAPREIGESVAVGLNEQFRFYRYQPGQQFKKHRDQSYIRNSNEASYFTFMIYLNDEFKGGATTFNDVVVEPQKGSALIFYHYLEHEGTEVLEGTKYVLRTDIMFRLKR</sequence>